<feature type="domain" description="Protein kinase" evidence="7">
    <location>
        <begin position="8"/>
        <end position="265"/>
    </location>
</feature>
<dbReference type="Proteomes" id="UP000179627">
    <property type="component" value="Unassembled WGS sequence"/>
</dbReference>
<feature type="compositionally biased region" description="Low complexity" evidence="6">
    <location>
        <begin position="500"/>
        <end position="509"/>
    </location>
</feature>
<dbReference type="AlphaFoldDB" id="A0A1S1RE37"/>
<evidence type="ECO:0000313" key="9">
    <source>
        <dbReference type="EMBL" id="OHV44009.1"/>
    </source>
</evidence>
<dbReference type="InterPro" id="IPR005543">
    <property type="entry name" value="PASTA_dom"/>
</dbReference>
<dbReference type="SUPFAM" id="SSF56112">
    <property type="entry name" value="Protein kinase-like (PK-like)"/>
    <property type="match status" value="1"/>
</dbReference>
<feature type="region of interest" description="Disordered" evidence="6">
    <location>
        <begin position="273"/>
        <end position="355"/>
    </location>
</feature>
<dbReference type="SMART" id="SM00740">
    <property type="entry name" value="PASTA"/>
    <property type="match status" value="1"/>
</dbReference>
<dbReference type="EMBL" id="MBLM01000025">
    <property type="protein sequence ID" value="OHV44009.1"/>
    <property type="molecule type" value="Genomic_DNA"/>
</dbReference>
<feature type="region of interest" description="Disordered" evidence="6">
    <location>
        <begin position="751"/>
        <end position="783"/>
    </location>
</feature>
<feature type="compositionally biased region" description="Basic and acidic residues" evidence="6">
    <location>
        <begin position="318"/>
        <end position="334"/>
    </location>
</feature>
<keyword evidence="4" id="KW-0418">Kinase</keyword>
<dbReference type="InterPro" id="IPR008271">
    <property type="entry name" value="Ser/Thr_kinase_AS"/>
</dbReference>
<keyword evidence="5" id="KW-0067">ATP-binding</keyword>
<dbReference type="CDD" id="cd14014">
    <property type="entry name" value="STKc_PknB_like"/>
    <property type="match status" value="1"/>
</dbReference>
<comment type="caution">
    <text evidence="9">The sequence shown here is derived from an EMBL/GenBank/DDBJ whole genome shotgun (WGS) entry which is preliminary data.</text>
</comment>
<protein>
    <recommendedName>
        <fullName evidence="1">non-specific serine/threonine protein kinase</fullName>
        <ecNumber evidence="1">2.7.11.1</ecNumber>
    </recommendedName>
</protein>
<evidence type="ECO:0000256" key="3">
    <source>
        <dbReference type="ARBA" id="ARBA00022741"/>
    </source>
</evidence>
<accession>A0A1S1RE37</accession>
<dbReference type="EC" id="2.7.11.1" evidence="1"/>
<proteinExistence type="predicted"/>
<feature type="compositionally biased region" description="Polar residues" evidence="6">
    <location>
        <begin position="637"/>
        <end position="662"/>
    </location>
</feature>
<feature type="region of interest" description="Disordered" evidence="6">
    <location>
        <begin position="462"/>
        <end position="513"/>
    </location>
</feature>
<dbReference type="PROSITE" id="PS51178">
    <property type="entry name" value="PASTA"/>
    <property type="match status" value="1"/>
</dbReference>
<name>A0A1S1RE37_9ACTN</name>
<dbReference type="Gene3D" id="3.30.10.20">
    <property type="match status" value="1"/>
</dbReference>
<dbReference type="CDD" id="cd06577">
    <property type="entry name" value="PASTA_pknB"/>
    <property type="match status" value="1"/>
</dbReference>
<evidence type="ECO:0000256" key="6">
    <source>
        <dbReference type="SAM" id="MobiDB-lite"/>
    </source>
</evidence>
<evidence type="ECO:0000256" key="2">
    <source>
        <dbReference type="ARBA" id="ARBA00022679"/>
    </source>
</evidence>
<evidence type="ECO:0000259" key="8">
    <source>
        <dbReference type="PROSITE" id="PS51178"/>
    </source>
</evidence>
<evidence type="ECO:0000259" key="7">
    <source>
        <dbReference type="PROSITE" id="PS50011"/>
    </source>
</evidence>
<dbReference type="InterPro" id="IPR050660">
    <property type="entry name" value="NEK_Ser/Thr_kinase"/>
</dbReference>
<keyword evidence="2" id="KW-0808">Transferase</keyword>
<keyword evidence="10" id="KW-1185">Reference proteome</keyword>
<feature type="domain" description="PASTA" evidence="8">
    <location>
        <begin position="627"/>
        <end position="694"/>
    </location>
</feature>
<evidence type="ECO:0000313" key="10">
    <source>
        <dbReference type="Proteomes" id="UP000179627"/>
    </source>
</evidence>
<dbReference type="GO" id="GO:0004674">
    <property type="term" value="F:protein serine/threonine kinase activity"/>
    <property type="evidence" value="ECO:0007669"/>
    <property type="project" value="UniProtKB-EC"/>
</dbReference>
<dbReference type="GO" id="GO:0005524">
    <property type="term" value="F:ATP binding"/>
    <property type="evidence" value="ECO:0007669"/>
    <property type="project" value="UniProtKB-KW"/>
</dbReference>
<dbReference type="PANTHER" id="PTHR43671">
    <property type="entry name" value="SERINE/THREONINE-PROTEIN KINASE NEK"/>
    <property type="match status" value="1"/>
</dbReference>
<dbReference type="OrthoDB" id="9762169at2"/>
<dbReference type="PROSITE" id="PS50011">
    <property type="entry name" value="PROTEIN_KINASE_DOM"/>
    <property type="match status" value="1"/>
</dbReference>
<dbReference type="Gene3D" id="3.30.200.20">
    <property type="entry name" value="Phosphorylase Kinase, domain 1"/>
    <property type="match status" value="1"/>
</dbReference>
<keyword evidence="3" id="KW-0547">Nucleotide-binding</keyword>
<organism evidence="9 10">
    <name type="scientific">Parafrankia colletiae</name>
    <dbReference type="NCBI Taxonomy" id="573497"/>
    <lineage>
        <taxon>Bacteria</taxon>
        <taxon>Bacillati</taxon>
        <taxon>Actinomycetota</taxon>
        <taxon>Actinomycetes</taxon>
        <taxon>Frankiales</taxon>
        <taxon>Frankiaceae</taxon>
        <taxon>Parafrankia</taxon>
    </lineage>
</organism>
<feature type="compositionally biased region" description="Basic and acidic residues" evidence="6">
    <location>
        <begin position="282"/>
        <end position="300"/>
    </location>
</feature>
<reference evidence="10" key="1">
    <citation type="submission" date="2016-07" db="EMBL/GenBank/DDBJ databases">
        <title>Sequence Frankia sp. strain CcI1.17.</title>
        <authorList>
            <person name="Ghodhbane-Gtari F."/>
            <person name="Swanson E."/>
            <person name="Gueddou A."/>
            <person name="Morris K."/>
            <person name="Hezbri K."/>
            <person name="Ktari A."/>
            <person name="Nouioui I."/>
            <person name="Abebe-Akele F."/>
            <person name="Simpson S."/>
            <person name="Thomas K."/>
            <person name="Gtari M."/>
            <person name="Tisa L.S."/>
            <person name="Hurst S."/>
        </authorList>
    </citation>
    <scope>NUCLEOTIDE SEQUENCE [LARGE SCALE GENOMIC DNA]</scope>
    <source>
        <strain evidence="10">Cc1.17</strain>
    </source>
</reference>
<feature type="region of interest" description="Disordered" evidence="6">
    <location>
        <begin position="560"/>
        <end position="668"/>
    </location>
</feature>
<sequence length="783" mass="79471">MRKLGSRYVLHELLGQGTAGQVWRGAHVSDGEPVAIKVLRPELAHDPEVVDRFLRECDLLVQLDSPDLVRVRELIQEPGTLAIVMDLVEGIDLRAHLDQAGPRPVTEAVRLVVGLLWALDSVHGAGIIHRDVKPENVLIDTSDPRRPYVRLTDFGVARMIHTPSRASLTGPIGTPLYMAPELADEVPPTPAVDIYAAGVVLYELIAGSPPFDASHPADLMRAHREDVPQPIQGVPPAVWEVLAAMLAKSPQQRPASAADAAEDLLDAIEDEDRDHDLDEGDDDHHWEREQDRRADPRDTGASRQHGGAGRGAPRGRPGSRDFDTAQTRIDRDRATAGAPQRDPARSGTTGRQPAVVGAGALGAGALGAGAARTGPVGAAAGATAVLSGGDATGAHGGWDDAAHTQVGGIPATQAGSPPSGRTGWNDDAHTQVAGIPPVRPDRGGADQTWAGRAPDRWDEADAATGAQPAVRVPARSAGSAADRNTVISRSKDSAPASTVSGPGSPAARSAADRRRRSRIAAGAGLVVALVAGAGGWALAAGDSESGLTADGQTQTLIDPSITATLPGGLPMPPGMDPAQVGSSGGASGPARTNPAASPGQSASPGATPSQSGQPSASPSATTSPSATPKDATVPDVQGQSQSAATNTMSGKGFTNVSSSETCQKGKKGGVVIDQNPNAGSVVPVSTKVTLTVQATNCVEVPGVAGRSLEAARSALVSAGLGVLNGGGGCQWGTGSTAASTNPAAGTMMRKGENVWLEPSCSASPAPAPPPSSAPPASPAPRGT</sequence>
<dbReference type="RefSeq" id="WP_071082494.1">
    <property type="nucleotide sequence ID" value="NZ_MBLM01000025.1"/>
</dbReference>
<dbReference type="Pfam" id="PF00069">
    <property type="entry name" value="Pkinase"/>
    <property type="match status" value="1"/>
</dbReference>
<dbReference type="SMART" id="SM00220">
    <property type="entry name" value="S_TKc"/>
    <property type="match status" value="1"/>
</dbReference>
<feature type="region of interest" description="Disordered" evidence="6">
    <location>
        <begin position="432"/>
        <end position="451"/>
    </location>
</feature>
<evidence type="ECO:0000256" key="4">
    <source>
        <dbReference type="ARBA" id="ARBA00022777"/>
    </source>
</evidence>
<dbReference type="InterPro" id="IPR000719">
    <property type="entry name" value="Prot_kinase_dom"/>
</dbReference>
<feature type="compositionally biased region" description="Pro residues" evidence="6">
    <location>
        <begin position="765"/>
        <end position="783"/>
    </location>
</feature>
<evidence type="ECO:0000256" key="1">
    <source>
        <dbReference type="ARBA" id="ARBA00012513"/>
    </source>
</evidence>
<dbReference type="PROSITE" id="PS00108">
    <property type="entry name" value="PROTEIN_KINASE_ST"/>
    <property type="match status" value="1"/>
</dbReference>
<dbReference type="Gene3D" id="1.10.510.10">
    <property type="entry name" value="Transferase(Phosphotransferase) domain 1"/>
    <property type="match status" value="1"/>
</dbReference>
<gene>
    <name evidence="9" type="ORF">CC117_10040</name>
</gene>
<feature type="compositionally biased region" description="Low complexity" evidence="6">
    <location>
        <begin position="594"/>
        <end position="628"/>
    </location>
</feature>
<dbReference type="PANTHER" id="PTHR43671:SF13">
    <property type="entry name" value="SERINE_THREONINE-PROTEIN KINASE NEK2"/>
    <property type="match status" value="1"/>
</dbReference>
<evidence type="ECO:0000256" key="5">
    <source>
        <dbReference type="ARBA" id="ARBA00022840"/>
    </source>
</evidence>
<dbReference type="InterPro" id="IPR011009">
    <property type="entry name" value="Kinase-like_dom_sf"/>
</dbReference>
<dbReference type="Pfam" id="PF03793">
    <property type="entry name" value="PASTA"/>
    <property type="match status" value="1"/>
</dbReference>